<evidence type="ECO:0000313" key="1">
    <source>
        <dbReference type="EMBL" id="GFQ69245.1"/>
    </source>
</evidence>
<keyword evidence="2" id="KW-1185">Reference proteome</keyword>
<accession>A0A8X6K9A3</accession>
<evidence type="ECO:0000313" key="2">
    <source>
        <dbReference type="Proteomes" id="UP000887116"/>
    </source>
</evidence>
<proteinExistence type="predicted"/>
<dbReference type="AlphaFoldDB" id="A0A8X6K9A3"/>
<gene>
    <name evidence="1" type="ORF">TNCT_287901</name>
</gene>
<sequence>MTTTLCEVHRQNRETNGPNTMSSSSVRRQGWQFKEERENVHENEPGYGIAVGSFFITPLKTGSRIKGLIYPVPEVLSAGQQFRNDDKVRSIITQWLRLHNGVKFRHRSLMWASLESCPFFSLANVRPLLLGHQVTH</sequence>
<comment type="caution">
    <text evidence="1">The sequence shown here is derived from an EMBL/GenBank/DDBJ whole genome shotgun (WGS) entry which is preliminary data.</text>
</comment>
<organism evidence="1 2">
    <name type="scientific">Trichonephila clavata</name>
    <name type="common">Joro spider</name>
    <name type="synonym">Nephila clavata</name>
    <dbReference type="NCBI Taxonomy" id="2740835"/>
    <lineage>
        <taxon>Eukaryota</taxon>
        <taxon>Metazoa</taxon>
        <taxon>Ecdysozoa</taxon>
        <taxon>Arthropoda</taxon>
        <taxon>Chelicerata</taxon>
        <taxon>Arachnida</taxon>
        <taxon>Araneae</taxon>
        <taxon>Araneomorphae</taxon>
        <taxon>Entelegynae</taxon>
        <taxon>Araneoidea</taxon>
        <taxon>Nephilidae</taxon>
        <taxon>Trichonephila</taxon>
    </lineage>
</organism>
<dbReference type="EMBL" id="BMAO01020700">
    <property type="protein sequence ID" value="GFQ69245.1"/>
    <property type="molecule type" value="Genomic_DNA"/>
</dbReference>
<reference evidence="1" key="1">
    <citation type="submission" date="2020-07" db="EMBL/GenBank/DDBJ databases">
        <title>Multicomponent nature underlies the extraordinary mechanical properties of spider dragline silk.</title>
        <authorList>
            <person name="Kono N."/>
            <person name="Nakamura H."/>
            <person name="Mori M."/>
            <person name="Yoshida Y."/>
            <person name="Ohtoshi R."/>
            <person name="Malay A.D."/>
            <person name="Moran D.A.P."/>
            <person name="Tomita M."/>
            <person name="Numata K."/>
            <person name="Arakawa K."/>
        </authorList>
    </citation>
    <scope>NUCLEOTIDE SEQUENCE</scope>
</reference>
<name>A0A8X6K9A3_TRICU</name>
<dbReference type="Proteomes" id="UP000887116">
    <property type="component" value="Unassembled WGS sequence"/>
</dbReference>
<protein>
    <submittedName>
        <fullName evidence="1">Uncharacterized protein</fullName>
    </submittedName>
</protein>